<comment type="caution">
    <text evidence="1">The sequence shown here is derived from an EMBL/GenBank/DDBJ whole genome shotgun (WGS) entry which is preliminary data.</text>
</comment>
<dbReference type="AlphaFoldDB" id="A0A8S9Y6T3"/>
<sequence>ETRLERSSFLIKHYIAIWKKEGYADSIAHLQLPSKKPFLEDIYRHRPGGGLRLAFLPLPSTSYASNTGQFTGPTRMMIDSLECVGITVITLSWKVWDELPDNEKSPYILQQIKSRLSNWDLMTKSCF</sequence>
<proteinExistence type="predicted"/>
<evidence type="ECO:0000313" key="2">
    <source>
        <dbReference type="Proteomes" id="UP000466442"/>
    </source>
</evidence>
<gene>
    <name evidence="1" type="ORF">GE061_001243</name>
</gene>
<accession>A0A8S9Y6T3</accession>
<evidence type="ECO:0000313" key="1">
    <source>
        <dbReference type="EMBL" id="KAF6216893.1"/>
    </source>
</evidence>
<organism evidence="1 2">
    <name type="scientific">Apolygus lucorum</name>
    <name type="common">Small green plant bug</name>
    <name type="synonym">Lygocoris lucorum</name>
    <dbReference type="NCBI Taxonomy" id="248454"/>
    <lineage>
        <taxon>Eukaryota</taxon>
        <taxon>Metazoa</taxon>
        <taxon>Ecdysozoa</taxon>
        <taxon>Arthropoda</taxon>
        <taxon>Hexapoda</taxon>
        <taxon>Insecta</taxon>
        <taxon>Pterygota</taxon>
        <taxon>Neoptera</taxon>
        <taxon>Paraneoptera</taxon>
        <taxon>Hemiptera</taxon>
        <taxon>Heteroptera</taxon>
        <taxon>Panheteroptera</taxon>
        <taxon>Cimicomorpha</taxon>
        <taxon>Miridae</taxon>
        <taxon>Mirini</taxon>
        <taxon>Apolygus</taxon>
    </lineage>
</organism>
<dbReference type="OrthoDB" id="443524at2759"/>
<dbReference type="EMBL" id="WIXP02000001">
    <property type="protein sequence ID" value="KAF6216893.1"/>
    <property type="molecule type" value="Genomic_DNA"/>
</dbReference>
<name>A0A8S9Y6T3_APOLU</name>
<keyword evidence="2" id="KW-1185">Reference proteome</keyword>
<feature type="non-terminal residue" evidence="1">
    <location>
        <position position="127"/>
    </location>
</feature>
<dbReference type="Proteomes" id="UP000466442">
    <property type="component" value="Linkage Group LG1"/>
</dbReference>
<reference evidence="1" key="1">
    <citation type="journal article" date="2021" name="Mol. Ecol. Resour.">
        <title>Apolygus lucorum genome provides insights into omnivorousness and mesophyll feeding.</title>
        <authorList>
            <person name="Liu Y."/>
            <person name="Liu H."/>
            <person name="Wang H."/>
            <person name="Huang T."/>
            <person name="Liu B."/>
            <person name="Yang B."/>
            <person name="Yin L."/>
            <person name="Li B."/>
            <person name="Zhang Y."/>
            <person name="Zhang S."/>
            <person name="Jiang F."/>
            <person name="Zhang X."/>
            <person name="Ren Y."/>
            <person name="Wang B."/>
            <person name="Wang S."/>
            <person name="Lu Y."/>
            <person name="Wu K."/>
            <person name="Fan W."/>
            <person name="Wang G."/>
        </authorList>
    </citation>
    <scope>NUCLEOTIDE SEQUENCE</scope>
    <source>
        <strain evidence="1">12Hb</strain>
    </source>
</reference>
<protein>
    <submittedName>
        <fullName evidence="1">Uncharacterized protein</fullName>
    </submittedName>
</protein>